<dbReference type="SUPFAM" id="SSF47699">
    <property type="entry name" value="Bifunctional inhibitor/lipid-transfer protein/seed storage 2S albumin"/>
    <property type="match status" value="1"/>
</dbReference>
<keyword evidence="11" id="KW-0449">Lipoprotein</keyword>
<protein>
    <recommendedName>
        <fullName evidence="14">Bifunctional inhibitor/plant lipid transfer protein/seed storage helical domain-containing protein</fullName>
    </recommendedName>
</protein>
<dbReference type="CDD" id="cd00010">
    <property type="entry name" value="AAI_LTSS"/>
    <property type="match status" value="1"/>
</dbReference>
<dbReference type="GO" id="GO:0005886">
    <property type="term" value="C:plasma membrane"/>
    <property type="evidence" value="ECO:0007669"/>
    <property type="project" value="UniProtKB-SubCell"/>
</dbReference>
<comment type="function">
    <text evidence="1">Plant non-specific lipid-transfer proteins transfer phospholipids as well as galactolipids across membranes. May play a role in wax or cutin deposition in the cell walls of expanding epidermal cells and certain secretory tissues.</text>
</comment>
<accession>A0A8K0GQL2</accession>
<dbReference type="Proteomes" id="UP000796880">
    <property type="component" value="Unassembled WGS sequence"/>
</dbReference>
<keyword evidence="8" id="KW-0446">Lipid-binding</keyword>
<feature type="compositionally biased region" description="Low complexity" evidence="12">
    <location>
        <begin position="125"/>
        <end position="148"/>
    </location>
</feature>
<keyword evidence="6" id="KW-0336">GPI-anchor</keyword>
<organism evidence="15 16">
    <name type="scientific">Rhamnella rubrinervis</name>
    <dbReference type="NCBI Taxonomy" id="2594499"/>
    <lineage>
        <taxon>Eukaryota</taxon>
        <taxon>Viridiplantae</taxon>
        <taxon>Streptophyta</taxon>
        <taxon>Embryophyta</taxon>
        <taxon>Tracheophyta</taxon>
        <taxon>Spermatophyta</taxon>
        <taxon>Magnoliopsida</taxon>
        <taxon>eudicotyledons</taxon>
        <taxon>Gunneridae</taxon>
        <taxon>Pentapetalae</taxon>
        <taxon>rosids</taxon>
        <taxon>fabids</taxon>
        <taxon>Rosales</taxon>
        <taxon>Rhamnaceae</taxon>
        <taxon>rhamnoid group</taxon>
        <taxon>Rhamneae</taxon>
        <taxon>Rhamnella</taxon>
    </lineage>
</organism>
<evidence type="ECO:0000256" key="10">
    <source>
        <dbReference type="ARBA" id="ARBA00023180"/>
    </source>
</evidence>
<evidence type="ECO:0000256" key="12">
    <source>
        <dbReference type="SAM" id="MobiDB-lite"/>
    </source>
</evidence>
<evidence type="ECO:0000256" key="13">
    <source>
        <dbReference type="SAM" id="SignalP"/>
    </source>
</evidence>
<evidence type="ECO:0000256" key="6">
    <source>
        <dbReference type="ARBA" id="ARBA00022622"/>
    </source>
</evidence>
<evidence type="ECO:0000256" key="3">
    <source>
        <dbReference type="ARBA" id="ARBA00009748"/>
    </source>
</evidence>
<feature type="signal peptide" evidence="13">
    <location>
        <begin position="1"/>
        <end position="24"/>
    </location>
</feature>
<dbReference type="GO" id="GO:0098552">
    <property type="term" value="C:side of membrane"/>
    <property type="evidence" value="ECO:0007669"/>
    <property type="project" value="UniProtKB-KW"/>
</dbReference>
<keyword evidence="9" id="KW-1015">Disulfide bond</keyword>
<keyword evidence="5" id="KW-1003">Cell membrane</keyword>
<keyword evidence="16" id="KW-1185">Reference proteome</keyword>
<sequence length="181" mass="18406">MASKQYNKLIPLIALWVFVGFCEGLDLSGILQGASSSSGAAASMPSCLQKLLPCESFLKSPDSPPSSCCTPLTGMISDDPDCICQVFDNPDVLNSLNVTQDQLLKLPKACGSDADISICKKDAESPNGSTPTTPSSGPSSSSSNSNNTSTAKSGANVINYFGGSGLALAACLITGSIISAS</sequence>
<keyword evidence="6" id="KW-0472">Membrane</keyword>
<keyword evidence="10" id="KW-0325">Glycoprotein</keyword>
<reference evidence="15" key="1">
    <citation type="submission" date="2020-03" db="EMBL/GenBank/DDBJ databases">
        <title>A high-quality chromosome-level genome assembly of a woody plant with both climbing and erect habits, Rhamnella rubrinervis.</title>
        <authorList>
            <person name="Lu Z."/>
            <person name="Yang Y."/>
            <person name="Zhu X."/>
            <person name="Sun Y."/>
        </authorList>
    </citation>
    <scope>NUCLEOTIDE SEQUENCE</scope>
    <source>
        <strain evidence="15">BYM</strain>
        <tissue evidence="15">Leaf</tissue>
    </source>
</reference>
<dbReference type="Gene3D" id="1.10.110.10">
    <property type="entry name" value="Plant lipid-transfer and hydrophobic proteins"/>
    <property type="match status" value="1"/>
</dbReference>
<dbReference type="PANTHER" id="PTHR33044">
    <property type="entry name" value="BIFUNCTIONAL INHIBITOR/LIPID-TRANSFER PROTEIN/SEED STORAGE 2S ALBUMIN SUPERFAMILY PROTEIN-RELATED"/>
    <property type="match status" value="1"/>
</dbReference>
<feature type="domain" description="Bifunctional inhibitor/plant lipid transfer protein/seed storage helical" evidence="14">
    <location>
        <begin position="36"/>
        <end position="119"/>
    </location>
</feature>
<evidence type="ECO:0000256" key="2">
    <source>
        <dbReference type="ARBA" id="ARBA00004609"/>
    </source>
</evidence>
<dbReference type="Pfam" id="PF14368">
    <property type="entry name" value="LTP_2"/>
    <property type="match status" value="1"/>
</dbReference>
<name>A0A8K0GQL2_9ROSA</name>
<evidence type="ECO:0000256" key="11">
    <source>
        <dbReference type="ARBA" id="ARBA00023288"/>
    </source>
</evidence>
<evidence type="ECO:0000256" key="8">
    <source>
        <dbReference type="ARBA" id="ARBA00023121"/>
    </source>
</evidence>
<feature type="region of interest" description="Disordered" evidence="12">
    <location>
        <begin position="121"/>
        <end position="148"/>
    </location>
</feature>
<evidence type="ECO:0000256" key="9">
    <source>
        <dbReference type="ARBA" id="ARBA00023157"/>
    </source>
</evidence>
<keyword evidence="7 13" id="KW-0732">Signal</keyword>
<evidence type="ECO:0000313" key="16">
    <source>
        <dbReference type="Proteomes" id="UP000796880"/>
    </source>
</evidence>
<evidence type="ECO:0000256" key="5">
    <source>
        <dbReference type="ARBA" id="ARBA00022475"/>
    </source>
</evidence>
<keyword evidence="4" id="KW-0813">Transport</keyword>
<dbReference type="GO" id="GO:0008289">
    <property type="term" value="F:lipid binding"/>
    <property type="evidence" value="ECO:0007669"/>
    <property type="project" value="UniProtKB-KW"/>
</dbReference>
<evidence type="ECO:0000259" key="14">
    <source>
        <dbReference type="Pfam" id="PF14368"/>
    </source>
</evidence>
<dbReference type="AlphaFoldDB" id="A0A8K0GQL2"/>
<evidence type="ECO:0000256" key="7">
    <source>
        <dbReference type="ARBA" id="ARBA00022729"/>
    </source>
</evidence>
<feature type="chain" id="PRO_5035429888" description="Bifunctional inhibitor/plant lipid transfer protein/seed storage helical domain-containing protein" evidence="13">
    <location>
        <begin position="25"/>
        <end position="181"/>
    </location>
</feature>
<evidence type="ECO:0000256" key="1">
    <source>
        <dbReference type="ARBA" id="ARBA00003211"/>
    </source>
</evidence>
<dbReference type="InterPro" id="IPR016140">
    <property type="entry name" value="Bifunc_inhib/LTP/seed_store"/>
</dbReference>
<comment type="subcellular location">
    <subcellularLocation>
        <location evidence="2">Cell membrane</location>
        <topology evidence="2">Lipid-anchor</topology>
        <topology evidence="2">GPI-anchor</topology>
    </subcellularLocation>
</comment>
<dbReference type="EMBL" id="VOIH02000009">
    <property type="protein sequence ID" value="KAF3437817.1"/>
    <property type="molecule type" value="Genomic_DNA"/>
</dbReference>
<proteinExistence type="inferred from homology"/>
<dbReference type="InterPro" id="IPR043325">
    <property type="entry name" value="LTSS"/>
</dbReference>
<evidence type="ECO:0000256" key="4">
    <source>
        <dbReference type="ARBA" id="ARBA00022448"/>
    </source>
</evidence>
<dbReference type="InterPro" id="IPR036312">
    <property type="entry name" value="Bifun_inhib/LTP/seed_sf"/>
</dbReference>
<comment type="caution">
    <text evidence="15">The sequence shown here is derived from an EMBL/GenBank/DDBJ whole genome shotgun (WGS) entry which is preliminary data.</text>
</comment>
<comment type="similarity">
    <text evidence="3">Belongs to the plant LTP family.</text>
</comment>
<evidence type="ECO:0000313" key="15">
    <source>
        <dbReference type="EMBL" id="KAF3437817.1"/>
    </source>
</evidence>
<gene>
    <name evidence="15" type="ORF">FNV43_RR20573</name>
</gene>
<dbReference type="OrthoDB" id="1165965at2759"/>